<sequence length="128" mass="13846">MKTASGILILLLSSASYAQLRNPFIALSSPCESLLKRLDRQQLRGVFHQPESSMALFGLPAKQWRRVREGQVLEPGVRVLAIAGWRVTASLGGPCEASYYHWSLPGGINDKDRRSTRVGAIAAGGAGK</sequence>
<dbReference type="Pfam" id="PF10748">
    <property type="entry name" value="HofP"/>
    <property type="match status" value="1"/>
</dbReference>
<protein>
    <submittedName>
        <fullName evidence="2">DUF2531 family protein</fullName>
    </submittedName>
</protein>
<keyword evidence="1" id="KW-0732">Signal</keyword>
<reference evidence="3" key="1">
    <citation type="submission" date="2023-07" db="EMBL/GenBank/DDBJ databases">
        <title>Cedecea davisae an AmpC producer and its therapeutic implications.</title>
        <authorList>
            <person name="Notter J."/>
        </authorList>
    </citation>
    <scope>NUCLEOTIDE SEQUENCE [LARGE SCALE GENOMIC DNA]</scope>
    <source>
        <strain evidence="3">1</strain>
    </source>
</reference>
<evidence type="ECO:0000313" key="3">
    <source>
        <dbReference type="Proteomes" id="UP000686327"/>
    </source>
</evidence>
<dbReference type="InterPro" id="IPR019684">
    <property type="entry name" value="HofP"/>
</dbReference>
<feature type="signal peptide" evidence="1">
    <location>
        <begin position="1"/>
        <end position="18"/>
    </location>
</feature>
<dbReference type="EMBL" id="JAGRYU010000023">
    <property type="protein sequence ID" value="MBU4682805.1"/>
    <property type="molecule type" value="Genomic_DNA"/>
</dbReference>
<gene>
    <name evidence="2" type="ORF">KC222_12360</name>
</gene>
<dbReference type="RefSeq" id="WP_216375955.1">
    <property type="nucleotide sequence ID" value="NZ_JAGRYT010000036.1"/>
</dbReference>
<evidence type="ECO:0000313" key="2">
    <source>
        <dbReference type="EMBL" id="MBU4682805.1"/>
    </source>
</evidence>
<name>A0ABS6DHX5_9ENTR</name>
<organism evidence="2 3">
    <name type="scientific">Cedecea davisae</name>
    <dbReference type="NCBI Taxonomy" id="158484"/>
    <lineage>
        <taxon>Bacteria</taxon>
        <taxon>Pseudomonadati</taxon>
        <taxon>Pseudomonadota</taxon>
        <taxon>Gammaproteobacteria</taxon>
        <taxon>Enterobacterales</taxon>
        <taxon>Enterobacteriaceae</taxon>
        <taxon>Cedecea</taxon>
    </lineage>
</organism>
<accession>A0ABS6DHX5</accession>
<keyword evidence="3" id="KW-1185">Reference proteome</keyword>
<feature type="chain" id="PRO_5045444034" evidence="1">
    <location>
        <begin position="19"/>
        <end position="128"/>
    </location>
</feature>
<proteinExistence type="predicted"/>
<evidence type="ECO:0000256" key="1">
    <source>
        <dbReference type="SAM" id="SignalP"/>
    </source>
</evidence>
<dbReference type="Proteomes" id="UP000686327">
    <property type="component" value="Unassembled WGS sequence"/>
</dbReference>
<comment type="caution">
    <text evidence="2">The sequence shown here is derived from an EMBL/GenBank/DDBJ whole genome shotgun (WGS) entry which is preliminary data.</text>
</comment>